<dbReference type="AlphaFoldDB" id="A0A941B126"/>
<feature type="transmembrane region" description="Helical" evidence="1">
    <location>
        <begin position="109"/>
        <end position="129"/>
    </location>
</feature>
<evidence type="ECO:0000313" key="3">
    <source>
        <dbReference type="Proteomes" id="UP000677875"/>
    </source>
</evidence>
<dbReference type="Proteomes" id="UP000677875">
    <property type="component" value="Unassembled WGS sequence"/>
</dbReference>
<proteinExistence type="predicted"/>
<sequence>MSSEVVLLAPCLGLGTGCLPAAVGAALTPLGPRVRGVRVTGVGTHCAPADPHPGGPARVRDHRRRERALDPGRFGPLYGLPPAGGSVPVLCRRERPTVSRLWRPGHLPAWSFGWFLGAAPSFAAGVLVAW</sequence>
<comment type="caution">
    <text evidence="2">The sequence shown here is derived from an EMBL/GenBank/DDBJ whole genome shotgun (WGS) entry which is preliminary data.</text>
</comment>
<evidence type="ECO:0000256" key="1">
    <source>
        <dbReference type="SAM" id="Phobius"/>
    </source>
</evidence>
<dbReference type="RefSeq" id="WP_210871970.1">
    <property type="nucleotide sequence ID" value="NZ_JAGPNL010000003.1"/>
</dbReference>
<keyword evidence="1" id="KW-1133">Transmembrane helix</keyword>
<gene>
    <name evidence="2" type="ORF">J5Y05_13495</name>
</gene>
<protein>
    <submittedName>
        <fullName evidence="2">Uncharacterized protein</fullName>
    </submittedName>
</protein>
<evidence type="ECO:0000313" key="2">
    <source>
        <dbReference type="EMBL" id="MBQ0827516.1"/>
    </source>
</evidence>
<organism evidence="2 3">
    <name type="scientific">Streptomyces tagetis</name>
    <dbReference type="NCBI Taxonomy" id="2820809"/>
    <lineage>
        <taxon>Bacteria</taxon>
        <taxon>Bacillati</taxon>
        <taxon>Actinomycetota</taxon>
        <taxon>Actinomycetes</taxon>
        <taxon>Kitasatosporales</taxon>
        <taxon>Streptomycetaceae</taxon>
        <taxon>Streptomyces</taxon>
    </lineage>
</organism>
<accession>A0A941B126</accession>
<keyword evidence="3" id="KW-1185">Reference proteome</keyword>
<name>A0A941B126_9ACTN</name>
<dbReference type="EMBL" id="JAGPNL010000003">
    <property type="protein sequence ID" value="MBQ0827516.1"/>
    <property type="molecule type" value="Genomic_DNA"/>
</dbReference>
<keyword evidence="1" id="KW-0812">Transmembrane</keyword>
<reference evidence="2" key="1">
    <citation type="submission" date="2021-04" db="EMBL/GenBank/DDBJ databases">
        <title>Genome seq and assembly of Streptomyces sp. RG38.</title>
        <authorList>
            <person name="Chhetri G."/>
        </authorList>
    </citation>
    <scope>NUCLEOTIDE SEQUENCE</scope>
    <source>
        <strain evidence="2">RG38</strain>
    </source>
</reference>
<keyword evidence="1" id="KW-0472">Membrane</keyword>